<dbReference type="PANTHER" id="PTHR43471:SF3">
    <property type="entry name" value="ABC TRANSPORTER PERMEASE PROTEIN NATB"/>
    <property type="match status" value="1"/>
</dbReference>
<accession>A0ABT5L746</accession>
<keyword evidence="2 5" id="KW-0812">Transmembrane</keyword>
<feature type="transmembrane region" description="Helical" evidence="5">
    <location>
        <begin position="389"/>
        <end position="411"/>
    </location>
</feature>
<keyword evidence="8" id="KW-1185">Reference proteome</keyword>
<dbReference type="EMBL" id="JAQQXP010000004">
    <property type="protein sequence ID" value="MDC8832893.1"/>
    <property type="molecule type" value="Genomic_DNA"/>
</dbReference>
<evidence type="ECO:0000256" key="3">
    <source>
        <dbReference type="ARBA" id="ARBA00022989"/>
    </source>
</evidence>
<dbReference type="InterPro" id="IPR013525">
    <property type="entry name" value="ABC2_TM"/>
</dbReference>
<evidence type="ECO:0000256" key="5">
    <source>
        <dbReference type="SAM" id="Phobius"/>
    </source>
</evidence>
<evidence type="ECO:0000313" key="7">
    <source>
        <dbReference type="EMBL" id="MDC8832893.1"/>
    </source>
</evidence>
<feature type="domain" description="ABC-2 type transporter transmembrane" evidence="6">
    <location>
        <begin position="21"/>
        <end position="388"/>
    </location>
</feature>
<keyword evidence="3 5" id="KW-1133">Transmembrane helix</keyword>
<keyword evidence="4 5" id="KW-0472">Membrane</keyword>
<dbReference type="Pfam" id="PF12698">
    <property type="entry name" value="ABC2_membrane_3"/>
    <property type="match status" value="1"/>
</dbReference>
<evidence type="ECO:0000259" key="6">
    <source>
        <dbReference type="Pfam" id="PF12698"/>
    </source>
</evidence>
<dbReference type="RefSeq" id="WP_273642790.1">
    <property type="nucleotide sequence ID" value="NZ_JAQQXP010000004.1"/>
</dbReference>
<dbReference type="PANTHER" id="PTHR43471">
    <property type="entry name" value="ABC TRANSPORTER PERMEASE"/>
    <property type="match status" value="1"/>
</dbReference>
<comment type="subcellular location">
    <subcellularLocation>
        <location evidence="1">Membrane</location>
        <topology evidence="1">Multi-pass membrane protein</topology>
    </subcellularLocation>
</comment>
<feature type="transmembrane region" description="Helical" evidence="5">
    <location>
        <begin position="244"/>
        <end position="277"/>
    </location>
</feature>
<protein>
    <submittedName>
        <fullName evidence="7">ABC transporter permease</fullName>
    </submittedName>
</protein>
<organism evidence="7 8">
    <name type="scientific">Alteromonas gilva</name>
    <dbReference type="NCBI Taxonomy" id="2987522"/>
    <lineage>
        <taxon>Bacteria</taxon>
        <taxon>Pseudomonadati</taxon>
        <taxon>Pseudomonadota</taxon>
        <taxon>Gammaproteobacteria</taxon>
        <taxon>Alteromonadales</taxon>
        <taxon>Alteromonadaceae</taxon>
        <taxon>Alteromonas/Salinimonas group</taxon>
        <taxon>Alteromonas</taxon>
    </lineage>
</organism>
<feature type="transmembrane region" description="Helical" evidence="5">
    <location>
        <begin position="340"/>
        <end position="360"/>
    </location>
</feature>
<reference evidence="7 8" key="1">
    <citation type="submission" date="2022-10" db="EMBL/GenBank/DDBJ databases">
        <title>Alteromonas sp. chi3 Genome sequencing.</title>
        <authorList>
            <person name="Park S."/>
        </authorList>
    </citation>
    <scope>NUCLEOTIDE SEQUENCE [LARGE SCALE GENOMIC DNA]</scope>
    <source>
        <strain evidence="8">chi3</strain>
    </source>
</reference>
<feature type="transmembrane region" description="Helical" evidence="5">
    <location>
        <begin position="201"/>
        <end position="223"/>
    </location>
</feature>
<comment type="caution">
    <text evidence="7">The sequence shown here is derived from an EMBL/GenBank/DDBJ whole genome shotgun (WGS) entry which is preliminary data.</text>
</comment>
<dbReference type="Proteomes" id="UP001218788">
    <property type="component" value="Unassembled WGS sequence"/>
</dbReference>
<feature type="transmembrane region" description="Helical" evidence="5">
    <location>
        <begin position="297"/>
        <end position="328"/>
    </location>
</feature>
<sequence length="423" mass="46735">MNKIIKAVFKKELLLALRDKRGMIAILFVPLFLMPMMTFIGTFVGLQAAPSKQESKSFKIGIQQHKDLESLGQIMKDTKFKKVGSTIAFKDALAIKNSVRDGQLNIGIIVGDGDGDGDDIHSKSLKVFYNRSIGNSETELLRQVFTNYEREIVEAALQKYDLDMPTKLTLLSPLNVKMEKLKITDERDIRKQFGIPFSTGVLIFMMIFCFLGASSYCFDVTVVERQTGSLETMLMVPQKPSDIVFGKLIFICSTGFVSIFAGLVGMSGFGLLTSLLASSSKVTSNENMHSQVLEFFIFLNSISLWDISILFIYAIPLFVLICTTLMAIGAFVKSGKEGKALTFPLLIIVIASNTIAQLPIDNVSGVLAFVPFVNAALGMKIHFMGNDGLYWLLTTSAVNISLTAIFITYCGSMFSNVRILRTQ</sequence>
<evidence type="ECO:0000256" key="1">
    <source>
        <dbReference type="ARBA" id="ARBA00004141"/>
    </source>
</evidence>
<evidence type="ECO:0000256" key="4">
    <source>
        <dbReference type="ARBA" id="ARBA00023136"/>
    </source>
</evidence>
<gene>
    <name evidence="7" type="ORF">OIK42_19240</name>
</gene>
<proteinExistence type="predicted"/>
<evidence type="ECO:0000313" key="8">
    <source>
        <dbReference type="Proteomes" id="UP001218788"/>
    </source>
</evidence>
<feature type="transmembrane region" description="Helical" evidence="5">
    <location>
        <begin position="21"/>
        <end position="46"/>
    </location>
</feature>
<evidence type="ECO:0000256" key="2">
    <source>
        <dbReference type="ARBA" id="ARBA00022692"/>
    </source>
</evidence>
<name>A0ABT5L746_9ALTE</name>